<evidence type="ECO:0000256" key="1">
    <source>
        <dbReference type="SAM" id="MobiDB-lite"/>
    </source>
</evidence>
<feature type="compositionally biased region" description="Basic residues" evidence="1">
    <location>
        <begin position="1"/>
        <end position="19"/>
    </location>
</feature>
<evidence type="ECO:0000313" key="3">
    <source>
        <dbReference type="Proteomes" id="UP000443582"/>
    </source>
</evidence>
<proteinExistence type="predicted"/>
<organism evidence="2 3">
    <name type="scientific">Halobacteriovorax vibrionivorans</name>
    <dbReference type="NCBI Taxonomy" id="2152716"/>
    <lineage>
        <taxon>Bacteria</taxon>
        <taxon>Pseudomonadati</taxon>
        <taxon>Bdellovibrionota</taxon>
        <taxon>Bacteriovoracia</taxon>
        <taxon>Bacteriovoracales</taxon>
        <taxon>Halobacteriovoraceae</taxon>
        <taxon>Halobacteriovorax</taxon>
    </lineage>
</organism>
<sequence length="61" mass="6812">MATKSVKNKSKNASKSKKFHNNEALNDVLKILVKASSNETQSFSKKQKQSFINTIAQQINS</sequence>
<comment type="caution">
    <text evidence="2">The sequence shown here is derived from an EMBL/GenBank/DDBJ whole genome shotgun (WGS) entry which is preliminary data.</text>
</comment>
<keyword evidence="3" id="KW-1185">Reference proteome</keyword>
<protein>
    <submittedName>
        <fullName evidence="2">Uncharacterized protein</fullName>
    </submittedName>
</protein>
<dbReference type="Proteomes" id="UP000443582">
    <property type="component" value="Unassembled WGS sequence"/>
</dbReference>
<feature type="region of interest" description="Disordered" evidence="1">
    <location>
        <begin position="1"/>
        <end position="21"/>
    </location>
</feature>
<reference evidence="3" key="1">
    <citation type="journal article" date="2019" name="Int. J. Syst. Evol. Microbiol.">
        <title>Halobacteriovorax valvorus sp. nov., a novel prokaryotic predator isolated from coastal seawater of China.</title>
        <authorList>
            <person name="Chen M.-X."/>
        </authorList>
    </citation>
    <scope>NUCLEOTIDE SEQUENCE [LARGE SCALE GENOMIC DNA]</scope>
    <source>
        <strain evidence="3">BL9</strain>
    </source>
</reference>
<name>A0ABY0IDX8_9BACT</name>
<dbReference type="EMBL" id="QDKL01000003">
    <property type="protein sequence ID" value="RZF21167.1"/>
    <property type="molecule type" value="Genomic_DNA"/>
</dbReference>
<evidence type="ECO:0000313" key="2">
    <source>
        <dbReference type="EMBL" id="RZF21167.1"/>
    </source>
</evidence>
<gene>
    <name evidence="2" type="ORF">DAY19_14410</name>
</gene>
<dbReference type="RefSeq" id="WP_115363712.1">
    <property type="nucleotide sequence ID" value="NZ_QDKL01000003.1"/>
</dbReference>
<accession>A0ABY0IDX8</accession>